<proteinExistence type="inferred from homology"/>
<feature type="binding site" evidence="9">
    <location>
        <begin position="614"/>
        <end position="621"/>
    </location>
    <ligand>
        <name>ATP</name>
        <dbReference type="ChEBI" id="CHEBI:30616"/>
    </ligand>
</feature>
<dbReference type="FunFam" id="3.40.50.300:FF:000870">
    <property type="entry name" value="MutS protein homolog 4"/>
    <property type="match status" value="1"/>
</dbReference>
<protein>
    <recommendedName>
        <fullName evidence="2 9">DNA mismatch repair protein MutS</fullName>
    </recommendedName>
</protein>
<dbReference type="GO" id="GO:0140664">
    <property type="term" value="F:ATP-dependent DNA damage sensor activity"/>
    <property type="evidence" value="ECO:0007669"/>
    <property type="project" value="InterPro"/>
</dbReference>
<dbReference type="Gene3D" id="3.40.1170.10">
    <property type="entry name" value="DNA repair protein MutS, domain I"/>
    <property type="match status" value="1"/>
</dbReference>
<evidence type="ECO:0000259" key="11">
    <source>
        <dbReference type="PROSITE" id="PS00486"/>
    </source>
</evidence>
<evidence type="ECO:0000256" key="5">
    <source>
        <dbReference type="ARBA" id="ARBA00022840"/>
    </source>
</evidence>
<dbReference type="InterPro" id="IPR007860">
    <property type="entry name" value="DNA_mmatch_repair_MutS_con_dom"/>
</dbReference>
<dbReference type="SMART" id="SM00533">
    <property type="entry name" value="MUTSd"/>
    <property type="match status" value="1"/>
</dbReference>
<keyword evidence="3 9" id="KW-0547">Nucleotide-binding</keyword>
<evidence type="ECO:0000256" key="10">
    <source>
        <dbReference type="RuleBase" id="RU003756"/>
    </source>
</evidence>
<dbReference type="EMBL" id="MFZT01000042">
    <property type="protein sequence ID" value="OGK29658.1"/>
    <property type="molecule type" value="Genomic_DNA"/>
</dbReference>
<dbReference type="HAMAP" id="MF_00096">
    <property type="entry name" value="MutS"/>
    <property type="match status" value="1"/>
</dbReference>
<dbReference type="GO" id="GO:0030983">
    <property type="term" value="F:mismatched DNA binding"/>
    <property type="evidence" value="ECO:0007669"/>
    <property type="project" value="InterPro"/>
</dbReference>
<evidence type="ECO:0000256" key="8">
    <source>
        <dbReference type="ARBA" id="ARBA00024647"/>
    </source>
</evidence>
<dbReference type="InterPro" id="IPR027417">
    <property type="entry name" value="P-loop_NTPase"/>
</dbReference>
<dbReference type="NCBIfam" id="TIGR01070">
    <property type="entry name" value="mutS1"/>
    <property type="match status" value="1"/>
</dbReference>
<dbReference type="PANTHER" id="PTHR11361:SF34">
    <property type="entry name" value="DNA MISMATCH REPAIR PROTEIN MSH1, MITOCHONDRIAL"/>
    <property type="match status" value="1"/>
</dbReference>
<dbReference type="Pfam" id="PF05192">
    <property type="entry name" value="MutS_III"/>
    <property type="match status" value="1"/>
</dbReference>
<evidence type="ECO:0000256" key="1">
    <source>
        <dbReference type="ARBA" id="ARBA00006271"/>
    </source>
</evidence>
<dbReference type="GO" id="GO:0005829">
    <property type="term" value="C:cytosol"/>
    <property type="evidence" value="ECO:0007669"/>
    <property type="project" value="TreeGrafter"/>
</dbReference>
<dbReference type="GO" id="GO:0005524">
    <property type="term" value="F:ATP binding"/>
    <property type="evidence" value="ECO:0007669"/>
    <property type="project" value="UniProtKB-UniRule"/>
</dbReference>
<dbReference type="InterPro" id="IPR045076">
    <property type="entry name" value="MutS"/>
</dbReference>
<dbReference type="AlphaFoldDB" id="A0A1F7HEL7"/>
<evidence type="ECO:0000256" key="4">
    <source>
        <dbReference type="ARBA" id="ARBA00022763"/>
    </source>
</evidence>
<dbReference type="InterPro" id="IPR000432">
    <property type="entry name" value="DNA_mismatch_repair_MutS_C"/>
</dbReference>
<keyword evidence="7 9" id="KW-0234">DNA repair</keyword>
<dbReference type="InterPro" id="IPR036187">
    <property type="entry name" value="DNA_mismatch_repair_MutS_sf"/>
</dbReference>
<dbReference type="Gene3D" id="3.30.420.110">
    <property type="entry name" value="MutS, connector domain"/>
    <property type="match status" value="1"/>
</dbReference>
<dbReference type="InterPro" id="IPR016151">
    <property type="entry name" value="DNA_mismatch_repair_MutS_N"/>
</dbReference>
<reference evidence="12 13" key="1">
    <citation type="journal article" date="2016" name="Nat. Commun.">
        <title>Thousands of microbial genomes shed light on interconnected biogeochemical processes in an aquifer system.</title>
        <authorList>
            <person name="Anantharaman K."/>
            <person name="Brown C.T."/>
            <person name="Hug L.A."/>
            <person name="Sharon I."/>
            <person name="Castelle C.J."/>
            <person name="Probst A.J."/>
            <person name="Thomas B.C."/>
            <person name="Singh A."/>
            <person name="Wilkins M.J."/>
            <person name="Karaoz U."/>
            <person name="Brodie E.L."/>
            <person name="Williams K.H."/>
            <person name="Hubbard S.S."/>
            <person name="Banfield J.F."/>
        </authorList>
    </citation>
    <scope>NUCLEOTIDE SEQUENCE [LARGE SCALE GENOMIC DNA]</scope>
</reference>
<comment type="similarity">
    <text evidence="1 9 10">Belongs to the DNA mismatch repair MutS family.</text>
</comment>
<organism evidence="12 13">
    <name type="scientific">Candidatus Roizmanbacteria bacterium RIFCSPHIGHO2_02_FULL_43_11</name>
    <dbReference type="NCBI Taxonomy" id="1802043"/>
    <lineage>
        <taxon>Bacteria</taxon>
        <taxon>Candidatus Roizmaniibacteriota</taxon>
    </lineage>
</organism>
<keyword evidence="5 9" id="KW-0067">ATP-binding</keyword>
<dbReference type="GO" id="GO:0006298">
    <property type="term" value="P:mismatch repair"/>
    <property type="evidence" value="ECO:0007669"/>
    <property type="project" value="UniProtKB-UniRule"/>
</dbReference>
<evidence type="ECO:0000256" key="3">
    <source>
        <dbReference type="ARBA" id="ARBA00022741"/>
    </source>
</evidence>
<keyword evidence="6 9" id="KW-0238">DNA-binding</keyword>
<evidence type="ECO:0000313" key="12">
    <source>
        <dbReference type="EMBL" id="OGK29658.1"/>
    </source>
</evidence>
<evidence type="ECO:0000256" key="6">
    <source>
        <dbReference type="ARBA" id="ARBA00023125"/>
    </source>
</evidence>
<dbReference type="Gene3D" id="1.10.1420.10">
    <property type="match status" value="2"/>
</dbReference>
<dbReference type="PROSITE" id="PS00486">
    <property type="entry name" value="DNA_MISMATCH_REPAIR_2"/>
    <property type="match status" value="1"/>
</dbReference>
<dbReference type="PANTHER" id="PTHR11361">
    <property type="entry name" value="DNA MISMATCH REPAIR PROTEIN MUTS FAMILY MEMBER"/>
    <property type="match status" value="1"/>
</dbReference>
<dbReference type="InterPro" id="IPR007861">
    <property type="entry name" value="DNA_mismatch_repair_MutS_clamp"/>
</dbReference>
<dbReference type="Pfam" id="PF05188">
    <property type="entry name" value="MutS_II"/>
    <property type="match status" value="1"/>
</dbReference>
<dbReference type="GO" id="GO:0003684">
    <property type="term" value="F:damaged DNA binding"/>
    <property type="evidence" value="ECO:0007669"/>
    <property type="project" value="UniProtKB-UniRule"/>
</dbReference>
<dbReference type="InterPro" id="IPR007695">
    <property type="entry name" value="DNA_mismatch_repair_MutS-lik_N"/>
</dbReference>
<dbReference type="SUPFAM" id="SSF53150">
    <property type="entry name" value="DNA repair protein MutS, domain II"/>
    <property type="match status" value="1"/>
</dbReference>
<dbReference type="NCBIfam" id="NF003810">
    <property type="entry name" value="PRK05399.1"/>
    <property type="match status" value="1"/>
</dbReference>
<dbReference type="Gene3D" id="3.40.50.300">
    <property type="entry name" value="P-loop containing nucleotide triphosphate hydrolases"/>
    <property type="match status" value="1"/>
</dbReference>
<evidence type="ECO:0000256" key="9">
    <source>
        <dbReference type="HAMAP-Rule" id="MF_00096"/>
    </source>
</evidence>
<gene>
    <name evidence="9" type="primary">mutS</name>
    <name evidence="12" type="ORF">A3D08_02110</name>
</gene>
<accession>A0A1F7HEL7</accession>
<dbReference type="SUPFAM" id="SSF55271">
    <property type="entry name" value="DNA repair protein MutS, domain I"/>
    <property type="match status" value="1"/>
</dbReference>
<dbReference type="InterPro" id="IPR036678">
    <property type="entry name" value="MutS_con_dom_sf"/>
</dbReference>
<comment type="function">
    <text evidence="8 9">This protein is involved in the repair of mismatches in DNA. It is possible that it carries out the mismatch recognition step. This protein has a weak ATPase activity.</text>
</comment>
<feature type="domain" description="DNA mismatch repair proteins mutS family" evidence="11">
    <location>
        <begin position="688"/>
        <end position="704"/>
    </location>
</feature>
<dbReference type="PIRSF" id="PIRSF037677">
    <property type="entry name" value="DNA_mis_repair_Msh6"/>
    <property type="match status" value="1"/>
</dbReference>
<dbReference type="FunFam" id="1.10.1420.10:FF:000001">
    <property type="entry name" value="DNA mismatch repair protein MutS"/>
    <property type="match status" value="1"/>
</dbReference>
<dbReference type="InterPro" id="IPR005748">
    <property type="entry name" value="DNA_mismatch_repair_MutS"/>
</dbReference>
<dbReference type="Pfam" id="PF05190">
    <property type="entry name" value="MutS_IV"/>
    <property type="match status" value="1"/>
</dbReference>
<dbReference type="Proteomes" id="UP000178098">
    <property type="component" value="Unassembled WGS sequence"/>
</dbReference>
<dbReference type="InterPro" id="IPR017261">
    <property type="entry name" value="DNA_mismatch_repair_MutS/MSH"/>
</dbReference>
<dbReference type="InterPro" id="IPR007696">
    <property type="entry name" value="DNA_mismatch_repair_MutS_core"/>
</dbReference>
<evidence type="ECO:0000256" key="2">
    <source>
        <dbReference type="ARBA" id="ARBA00021982"/>
    </source>
</evidence>
<dbReference type="SMART" id="SM00534">
    <property type="entry name" value="MUTSac"/>
    <property type="match status" value="1"/>
</dbReference>
<evidence type="ECO:0000256" key="7">
    <source>
        <dbReference type="ARBA" id="ARBA00023204"/>
    </source>
</evidence>
<dbReference type="FunFam" id="3.40.1170.10:FF:000001">
    <property type="entry name" value="DNA mismatch repair protein MutS"/>
    <property type="match status" value="1"/>
</dbReference>
<sequence length="842" mass="95501">MMKQYIQIKQKYPDYLLLYRLGDFYELFLEDAEVGARTLQITLTRRPRGRDGDIPMAGVPYHAVDRYITRLIKAGHKVAICEQVSEPDNKGIVEREVVRLITSGTVLDEQALEQKEHNFIMALHTGPKTIGIAAADISTGDFFVSQVDKKTDLSHELLRFKPAECLLNENDYNNPEVLKCLKDVCSCNITRFTEWDLHTSKAEENLQKHFNVATLRGFGIEGKSQAVTSAAALLGYITQTQMGKVHHMRTLKVYEPTENVLLDSSTVFNLELFATIHEGKREGSLISVIDQTCTPMGGRLLREWLRQPLRDKGRIEKRLKRVDALLHHHRLRGTLREIMHDLYDVERILARLSARIGHAGDVINLASSLQMCLRIKSMILNEHNPELDSLVHAISHDLQKLVTHIQACIVDMPPIDTKGGGIFREGVHAELDKLRGIMHGAKSWVKTLEQQEKETTGITTLKVRFNKVFGYYIEISKSFLDKVPGHYLRKQTLVNAERFITPELKEYEEKILTAEEQTQKLEYELFCALVREVLTYTAAIQQASAKIASLDVLSTFAECADLYHYTKPTVNNSGVIHITDGRHPVVERLLDERAFVPNSTELNQQSNQLHIITGPNMAGKSVYMRQVALITLLAHIGSFVPARTAEISLVDRIFVRSGASDMITSGLSTFMVEMVETARILLYTTPKSLIVLDEIGRGTSTFDGISIAWAVTEYLITRWKKGPKTLFATHYHELQQLAKLHPEHVSNHHMAIEEHHDVPVFLYKLISNGASHSYGIAVAQLAGVPEEVIRTAKQVLQKLENKERMRHHQDPVLEKIMRLRLEKMTPVEAMQILSQIQQEHIT</sequence>
<dbReference type="SUPFAM" id="SSF52540">
    <property type="entry name" value="P-loop containing nucleoside triphosphate hydrolases"/>
    <property type="match status" value="1"/>
</dbReference>
<comment type="caution">
    <text evidence="12">The sequence shown here is derived from an EMBL/GenBank/DDBJ whole genome shotgun (WGS) entry which is preliminary data.</text>
</comment>
<evidence type="ECO:0000313" key="13">
    <source>
        <dbReference type="Proteomes" id="UP000178098"/>
    </source>
</evidence>
<dbReference type="SUPFAM" id="SSF48334">
    <property type="entry name" value="DNA repair protein MutS, domain III"/>
    <property type="match status" value="1"/>
</dbReference>
<dbReference type="Pfam" id="PF01624">
    <property type="entry name" value="MutS_I"/>
    <property type="match status" value="1"/>
</dbReference>
<dbReference type="Pfam" id="PF00488">
    <property type="entry name" value="MutS_V"/>
    <property type="match status" value="1"/>
</dbReference>
<name>A0A1F7HEL7_9BACT</name>
<keyword evidence="4 9" id="KW-0227">DNA damage</keyword>